<evidence type="ECO:0008006" key="4">
    <source>
        <dbReference type="Google" id="ProtNLM"/>
    </source>
</evidence>
<reference evidence="2 3" key="1">
    <citation type="submission" date="2019-03" db="EMBL/GenBank/DDBJ databases">
        <title>Genomic Encyclopedia of Archaeal and Bacterial Type Strains, Phase II (KMG-II): from individual species to whole genera.</title>
        <authorList>
            <person name="Goeker M."/>
        </authorList>
    </citation>
    <scope>NUCLEOTIDE SEQUENCE [LARGE SCALE GENOMIC DNA]</scope>
    <source>
        <strain evidence="2 3">DSM 28135</strain>
    </source>
</reference>
<accession>A0A4R7PZD1</accession>
<dbReference type="InterPro" id="IPR048031">
    <property type="entry name" value="ScyD/ScyE-like"/>
</dbReference>
<dbReference type="EMBL" id="SOBW01000008">
    <property type="protein sequence ID" value="TDU40405.1"/>
    <property type="molecule type" value="Genomic_DNA"/>
</dbReference>
<dbReference type="Proteomes" id="UP000294689">
    <property type="component" value="Unassembled WGS sequence"/>
</dbReference>
<dbReference type="SUPFAM" id="SSF63829">
    <property type="entry name" value="Calcium-dependent phosphotriesterase"/>
    <property type="match status" value="1"/>
</dbReference>
<keyword evidence="1" id="KW-0732">Signal</keyword>
<feature type="signal peptide" evidence="1">
    <location>
        <begin position="1"/>
        <end position="23"/>
    </location>
</feature>
<protein>
    <recommendedName>
        <fullName evidence="4">ScyD/ScyE family protein</fullName>
    </recommendedName>
</protein>
<sequence length="392" mass="42207">MKTQLKFKVAPIYLVFLSLIVSCETDPLETDVSTTEAQLQNKTQQLNHNAYQFNGTVYDISAAPDGSIMVAVNGVNEKTIEVIKHGSVKTMTSVNSATDIQGIAAVSSGNAFVVSAGSDLAKNGELYKASYGNVRMVADLAAFERDHDPDAFKGIQWKNQQCEAIDGFSAGPQNNPYKVMASLGQTVYVADAAGNTVLKTSETGEIDYLAILTPPIDNNGDYLVRWNAGRDKEIDCYAQPVPTSIAEDADGHIYIGELTGALGPQDGVFPIGRSRVWKIRAGATNVVLDQRNVTDDYELLIDGLTSVIDVEIGPDGMLYVVELDANSWFSLLGIPGLSPIGGKISRYHLDGTFDTAVTGLSLPGAITFDKDGNLWVLENLSSVRMLHFDNAD</sequence>
<evidence type="ECO:0000256" key="1">
    <source>
        <dbReference type="SAM" id="SignalP"/>
    </source>
</evidence>
<comment type="caution">
    <text evidence="2">The sequence shown here is derived from an EMBL/GenBank/DDBJ whole genome shotgun (WGS) entry which is preliminary data.</text>
</comment>
<dbReference type="PROSITE" id="PS51257">
    <property type="entry name" value="PROKAR_LIPOPROTEIN"/>
    <property type="match status" value="1"/>
</dbReference>
<dbReference type="NCBIfam" id="NF033206">
    <property type="entry name" value="ScyE_fam"/>
    <property type="match status" value="1"/>
</dbReference>
<dbReference type="OrthoDB" id="928769at2"/>
<feature type="chain" id="PRO_5020301321" description="ScyD/ScyE family protein" evidence="1">
    <location>
        <begin position="24"/>
        <end position="392"/>
    </location>
</feature>
<gene>
    <name evidence="2" type="ORF">BXY82_2452</name>
</gene>
<name>A0A4R7PZD1_9FLAO</name>
<dbReference type="AlphaFoldDB" id="A0A4R7PZD1"/>
<keyword evidence="3" id="KW-1185">Reference proteome</keyword>
<proteinExistence type="predicted"/>
<evidence type="ECO:0000313" key="2">
    <source>
        <dbReference type="EMBL" id="TDU40405.1"/>
    </source>
</evidence>
<dbReference type="Gene3D" id="2.120.10.30">
    <property type="entry name" value="TolB, C-terminal domain"/>
    <property type="match status" value="1"/>
</dbReference>
<evidence type="ECO:0000313" key="3">
    <source>
        <dbReference type="Proteomes" id="UP000294689"/>
    </source>
</evidence>
<dbReference type="InterPro" id="IPR011042">
    <property type="entry name" value="6-blade_b-propeller_TolB-like"/>
</dbReference>
<organism evidence="2 3">
    <name type="scientific">Gelidibacter sediminis</name>
    <dbReference type="NCBI Taxonomy" id="1608710"/>
    <lineage>
        <taxon>Bacteria</taxon>
        <taxon>Pseudomonadati</taxon>
        <taxon>Bacteroidota</taxon>
        <taxon>Flavobacteriia</taxon>
        <taxon>Flavobacteriales</taxon>
        <taxon>Flavobacteriaceae</taxon>
        <taxon>Gelidibacter</taxon>
    </lineage>
</organism>
<dbReference type="RefSeq" id="WP_133758423.1">
    <property type="nucleotide sequence ID" value="NZ_SOBW01000008.1"/>
</dbReference>